<proteinExistence type="predicted"/>
<dbReference type="OrthoDB" id="8205493at2"/>
<feature type="domain" description="NAD-dependent epimerase/dehydratase" evidence="1">
    <location>
        <begin position="4"/>
        <end position="209"/>
    </location>
</feature>
<dbReference type="EMBL" id="CP027433">
    <property type="protein sequence ID" value="AVL99906.1"/>
    <property type="molecule type" value="Genomic_DNA"/>
</dbReference>
<name>A0A2S0KDZ4_9ACTN</name>
<sequence>MQHLVTGAGQIGTQLAADLVGGGHQVSVLRRSAVPLPGTTLIQGDAGDRGLLREAMAGAEAVFHCTHTRYSAKAWERDLPQRERAVMDVAAEYGVPVVFPESVYAFGMGAQRLAEDSPLDPVAPLGRVRAALLRNRAAHPAQTLSVVAADLLGPTAAPATSVFLAMVLTPVARGRRAWVLGDPDAPRSATYIPDLTRAMATAADRADEFAPDGDAVLLAPSLPPLTQREMARRASEALHGADGVRPAPAVSRIPAAAFSAAGLVSPMARELHNQQYLWRAPAVMGEGRLVRDFDLRPSSWDDVLAEWAAGVNGTSATPLPAQ</sequence>
<evidence type="ECO:0000313" key="2">
    <source>
        <dbReference type="EMBL" id="AVL99906.1"/>
    </source>
</evidence>
<gene>
    <name evidence="2" type="ORF">C6V83_06080</name>
</gene>
<dbReference type="InterPro" id="IPR036291">
    <property type="entry name" value="NAD(P)-bd_dom_sf"/>
</dbReference>
<dbReference type="RefSeq" id="WP_105941638.1">
    <property type="nucleotide sequence ID" value="NZ_CP027433.1"/>
</dbReference>
<dbReference type="Pfam" id="PF01370">
    <property type="entry name" value="Epimerase"/>
    <property type="match status" value="1"/>
</dbReference>
<evidence type="ECO:0000259" key="1">
    <source>
        <dbReference type="Pfam" id="PF01370"/>
    </source>
</evidence>
<dbReference type="InterPro" id="IPR001509">
    <property type="entry name" value="Epimerase_deHydtase"/>
</dbReference>
<keyword evidence="3" id="KW-1185">Reference proteome</keyword>
<protein>
    <submittedName>
        <fullName evidence="2">Nucleoside-diphosphate sugar epimerase</fullName>
    </submittedName>
</protein>
<organism evidence="2 3">
    <name type="scientific">Gordonia iterans</name>
    <dbReference type="NCBI Taxonomy" id="1004901"/>
    <lineage>
        <taxon>Bacteria</taxon>
        <taxon>Bacillati</taxon>
        <taxon>Actinomycetota</taxon>
        <taxon>Actinomycetes</taxon>
        <taxon>Mycobacteriales</taxon>
        <taxon>Gordoniaceae</taxon>
        <taxon>Gordonia</taxon>
    </lineage>
</organism>
<dbReference type="KEGG" id="git:C6V83_06080"/>
<dbReference type="Proteomes" id="UP000239814">
    <property type="component" value="Chromosome"/>
</dbReference>
<dbReference type="Gene3D" id="3.40.50.720">
    <property type="entry name" value="NAD(P)-binding Rossmann-like Domain"/>
    <property type="match status" value="1"/>
</dbReference>
<dbReference type="AlphaFoldDB" id="A0A2S0KDZ4"/>
<accession>A0A2S0KDZ4</accession>
<reference evidence="2 3" key="1">
    <citation type="submission" date="2018-03" db="EMBL/GenBank/DDBJ databases">
        <title>Characteristics and genome of n-alkane degrading marine bacteria Gordonia iterans isolated from crude oil contaminated in Tae-an, South Korea.</title>
        <authorList>
            <person name="Lee S.-S."/>
            <person name="Kim H."/>
        </authorList>
    </citation>
    <scope>NUCLEOTIDE SEQUENCE [LARGE SCALE GENOMIC DNA]</scope>
    <source>
        <strain evidence="2 3">Co17</strain>
    </source>
</reference>
<dbReference type="SUPFAM" id="SSF51735">
    <property type="entry name" value="NAD(P)-binding Rossmann-fold domains"/>
    <property type="match status" value="1"/>
</dbReference>
<evidence type="ECO:0000313" key="3">
    <source>
        <dbReference type="Proteomes" id="UP000239814"/>
    </source>
</evidence>